<feature type="compositionally biased region" description="Polar residues" evidence="1">
    <location>
        <begin position="166"/>
        <end position="176"/>
    </location>
</feature>
<dbReference type="Proteomes" id="UP001165121">
    <property type="component" value="Unassembled WGS sequence"/>
</dbReference>
<proteinExistence type="predicted"/>
<organism evidence="2 3">
    <name type="scientific">Phytophthora fragariaefolia</name>
    <dbReference type="NCBI Taxonomy" id="1490495"/>
    <lineage>
        <taxon>Eukaryota</taxon>
        <taxon>Sar</taxon>
        <taxon>Stramenopiles</taxon>
        <taxon>Oomycota</taxon>
        <taxon>Peronosporomycetes</taxon>
        <taxon>Peronosporales</taxon>
        <taxon>Peronosporaceae</taxon>
        <taxon>Phytophthora</taxon>
    </lineage>
</organism>
<evidence type="ECO:0000256" key="1">
    <source>
        <dbReference type="SAM" id="MobiDB-lite"/>
    </source>
</evidence>
<accession>A0A9W6WTL0</accession>
<keyword evidence="3" id="KW-1185">Reference proteome</keyword>
<protein>
    <submittedName>
        <fullName evidence="2">Unnamed protein product</fullName>
    </submittedName>
</protein>
<reference evidence="2" key="1">
    <citation type="submission" date="2023-04" db="EMBL/GenBank/DDBJ databases">
        <title>Phytophthora fragariaefolia NBRC 109709.</title>
        <authorList>
            <person name="Ichikawa N."/>
            <person name="Sato H."/>
            <person name="Tonouchi N."/>
        </authorList>
    </citation>
    <scope>NUCLEOTIDE SEQUENCE</scope>
    <source>
        <strain evidence="2">NBRC 109709</strain>
    </source>
</reference>
<dbReference type="AlphaFoldDB" id="A0A9W6WTL0"/>
<comment type="caution">
    <text evidence="2">The sequence shown here is derived from an EMBL/GenBank/DDBJ whole genome shotgun (WGS) entry which is preliminary data.</text>
</comment>
<feature type="compositionally biased region" description="Acidic residues" evidence="1">
    <location>
        <begin position="22"/>
        <end position="31"/>
    </location>
</feature>
<sequence length="187" mass="19939">MSFGYQASQAYVELFSPSSDEHDPDDQDYDDAAERAASAQVVQGNVLVLDVESDEDETIPPPRRPSAIKRARSSSDSSSGGNTTSLSKSSLLPATSAQPQRVPPSKKRKSHVVKVSSLPAGTVAPCASRLSSVFSTPSAEWLSVQGWVFARAVFVVSAPSVRPRKASTSPRLQATRITHRTSDLDPG</sequence>
<gene>
    <name evidence="2" type="ORF">Pfra01_000052700</name>
</gene>
<evidence type="ECO:0000313" key="2">
    <source>
        <dbReference type="EMBL" id="GMF15712.1"/>
    </source>
</evidence>
<dbReference type="EMBL" id="BSXT01000041">
    <property type="protein sequence ID" value="GMF15712.1"/>
    <property type="molecule type" value="Genomic_DNA"/>
</dbReference>
<evidence type="ECO:0000313" key="3">
    <source>
        <dbReference type="Proteomes" id="UP001165121"/>
    </source>
</evidence>
<name>A0A9W6WTL0_9STRA</name>
<feature type="region of interest" description="Disordered" evidence="1">
    <location>
        <begin position="162"/>
        <end position="187"/>
    </location>
</feature>
<feature type="compositionally biased region" description="Low complexity" evidence="1">
    <location>
        <begin position="74"/>
        <end position="96"/>
    </location>
</feature>
<feature type="region of interest" description="Disordered" evidence="1">
    <location>
        <begin position="12"/>
        <end position="112"/>
    </location>
</feature>